<dbReference type="CDD" id="cd19941">
    <property type="entry name" value="TIL"/>
    <property type="match status" value="1"/>
</dbReference>
<dbReference type="CDD" id="cd00087">
    <property type="entry name" value="FReD"/>
    <property type="match status" value="1"/>
</dbReference>
<evidence type="ECO:0000256" key="1">
    <source>
        <dbReference type="ARBA" id="ARBA00022536"/>
    </source>
</evidence>
<dbReference type="InterPro" id="IPR036084">
    <property type="entry name" value="Ser_inhib-like_sf"/>
</dbReference>
<dbReference type="Pfam" id="PF12947">
    <property type="entry name" value="EGF_3"/>
    <property type="match status" value="1"/>
</dbReference>
<feature type="domain" description="Fibrinogen C-terminal" evidence="4">
    <location>
        <begin position="46"/>
        <end position="183"/>
    </location>
</feature>
<dbReference type="InterPro" id="IPR036056">
    <property type="entry name" value="Fibrinogen-like_C"/>
</dbReference>
<dbReference type="Gene3D" id="2.10.25.10">
    <property type="entry name" value="Laminin"/>
    <property type="match status" value="2"/>
</dbReference>
<keyword evidence="6" id="KW-1185">Reference proteome</keyword>
<dbReference type="SMART" id="SM00186">
    <property type="entry name" value="FBG"/>
    <property type="match status" value="2"/>
</dbReference>
<evidence type="ECO:0000256" key="3">
    <source>
        <dbReference type="SAM" id="SignalP"/>
    </source>
</evidence>
<dbReference type="Proteomes" id="UP001152320">
    <property type="component" value="Chromosome 11"/>
</dbReference>
<dbReference type="InterPro" id="IPR000742">
    <property type="entry name" value="EGF"/>
</dbReference>
<dbReference type="InterPro" id="IPR024731">
    <property type="entry name" value="NELL2-like_EGF"/>
</dbReference>
<dbReference type="GO" id="GO:0005615">
    <property type="term" value="C:extracellular space"/>
    <property type="evidence" value="ECO:0007669"/>
    <property type="project" value="TreeGrafter"/>
</dbReference>
<dbReference type="PANTHER" id="PTHR19143">
    <property type="entry name" value="FIBRINOGEN/TENASCIN/ANGIOPOEITIN"/>
    <property type="match status" value="1"/>
</dbReference>
<dbReference type="Gene3D" id="3.90.215.10">
    <property type="entry name" value="Gamma Fibrinogen, chain A, domain 1"/>
    <property type="match status" value="2"/>
</dbReference>
<dbReference type="AlphaFoldDB" id="A0A9Q1BU56"/>
<comment type="caution">
    <text evidence="5">The sequence shown here is derived from an EMBL/GenBank/DDBJ whole genome shotgun (WGS) entry which is preliminary data.</text>
</comment>
<organism evidence="5 6">
    <name type="scientific">Holothuria leucospilota</name>
    <name type="common">Black long sea cucumber</name>
    <name type="synonym">Mertensiothuria leucospilota</name>
    <dbReference type="NCBI Taxonomy" id="206669"/>
    <lineage>
        <taxon>Eukaryota</taxon>
        <taxon>Metazoa</taxon>
        <taxon>Echinodermata</taxon>
        <taxon>Eleutherozoa</taxon>
        <taxon>Echinozoa</taxon>
        <taxon>Holothuroidea</taxon>
        <taxon>Aspidochirotacea</taxon>
        <taxon>Aspidochirotida</taxon>
        <taxon>Holothuriidae</taxon>
        <taxon>Holothuria</taxon>
    </lineage>
</organism>
<proteinExistence type="predicted"/>
<evidence type="ECO:0000313" key="5">
    <source>
        <dbReference type="EMBL" id="KAJ8032830.1"/>
    </source>
</evidence>
<keyword evidence="1" id="KW-0245">EGF-like domain</keyword>
<protein>
    <submittedName>
        <fullName evidence="5">Fibrinogen C domain-containing protein 1</fullName>
    </submittedName>
</protein>
<accession>A0A9Q1BU56</accession>
<sequence length="526" mass="60240">MNHRLLSVVSFALLCWTRSSVNAQQMGHQQTRDLNDESLKSSYFFYQSPNYPRDCEEVRNQCLSDVSSGVYLIKPEGYPEPFEVFCDNNNSESWMVIQRRSGGSIDFQRTWNDYEVGFGFLSGEYWIGNEKLSYLTNQKEYELIINMTFQNGSSCYASFNSFRISDGFSNYKLTNVGEYSGTADKCVTPCSRNMQYVNCTCQRTCEDPQNCHDTCTEDATCICPDGFYVKDGNCVPPEACGCYVSEEGVIVPEDEVYVNPGCTRRGVCKNGQLSWDDSYRCSSDAVCEKRNNVRQCYCNPGFTGNGTSCLISATDCRDVYNAGFTDNGVYTISPTGWPGSSFEVYCNMTDGGGWTVFQRRVDGTVDFYRNWASYKEGFGSLDHEHWLGNDKLYYLTNQKRYTIRIDFVNWDDSPYYAKFDDFRINDENDNYRLSRVRTYSGTAGSGNGLTYHRNYQFTTYDRDNDDSSSVNCAEDRHGAWWYYSCVSSNLNARYHASSCSTSDGIYWYNLPGSNCNWFTEMKIRPF</sequence>
<dbReference type="SUPFAM" id="SSF57567">
    <property type="entry name" value="Serine protease inhibitors"/>
    <property type="match status" value="1"/>
</dbReference>
<dbReference type="SUPFAM" id="SSF56496">
    <property type="entry name" value="Fibrinogen C-terminal domain-like"/>
    <property type="match status" value="2"/>
</dbReference>
<evidence type="ECO:0000313" key="6">
    <source>
        <dbReference type="Proteomes" id="UP001152320"/>
    </source>
</evidence>
<dbReference type="PROSITE" id="PS51406">
    <property type="entry name" value="FIBRINOGEN_C_2"/>
    <property type="match status" value="2"/>
</dbReference>
<evidence type="ECO:0000256" key="2">
    <source>
        <dbReference type="ARBA" id="ARBA00023157"/>
    </source>
</evidence>
<reference evidence="5" key="1">
    <citation type="submission" date="2021-10" db="EMBL/GenBank/DDBJ databases">
        <title>Tropical sea cucumber genome reveals ecological adaptation and Cuvierian tubules defense mechanism.</title>
        <authorList>
            <person name="Chen T."/>
        </authorList>
    </citation>
    <scope>NUCLEOTIDE SEQUENCE</scope>
    <source>
        <strain evidence="5">Nanhai2018</strain>
        <tissue evidence="5">Muscle</tissue>
    </source>
</reference>
<dbReference type="InterPro" id="IPR014716">
    <property type="entry name" value="Fibrinogen_a/b/g_C_1"/>
</dbReference>
<dbReference type="InterPro" id="IPR050373">
    <property type="entry name" value="Fibrinogen_C-term_domain"/>
</dbReference>
<dbReference type="Pfam" id="PF00147">
    <property type="entry name" value="Fibrinogen_C"/>
    <property type="match status" value="2"/>
</dbReference>
<evidence type="ECO:0000259" key="4">
    <source>
        <dbReference type="PROSITE" id="PS51406"/>
    </source>
</evidence>
<dbReference type="InterPro" id="IPR002181">
    <property type="entry name" value="Fibrinogen_a/b/g_C_dom"/>
</dbReference>
<keyword evidence="2" id="KW-1015">Disulfide bond</keyword>
<feature type="signal peptide" evidence="3">
    <location>
        <begin position="1"/>
        <end position="23"/>
    </location>
</feature>
<feature type="domain" description="Fibrinogen C-terminal" evidence="4">
    <location>
        <begin position="307"/>
        <end position="526"/>
    </location>
</feature>
<dbReference type="NCBIfam" id="NF040941">
    <property type="entry name" value="GGGWT_bact"/>
    <property type="match status" value="1"/>
</dbReference>
<feature type="chain" id="PRO_5040467166" evidence="3">
    <location>
        <begin position="24"/>
        <end position="526"/>
    </location>
</feature>
<name>A0A9Q1BU56_HOLLE</name>
<dbReference type="SMART" id="SM00181">
    <property type="entry name" value="EGF"/>
    <property type="match status" value="2"/>
</dbReference>
<dbReference type="OrthoDB" id="7250310at2759"/>
<keyword evidence="3" id="KW-0732">Signal</keyword>
<dbReference type="EMBL" id="JAIZAY010000011">
    <property type="protein sequence ID" value="KAJ8032830.1"/>
    <property type="molecule type" value="Genomic_DNA"/>
</dbReference>
<gene>
    <name evidence="5" type="ORF">HOLleu_22892</name>
</gene>